<reference evidence="2" key="2">
    <citation type="journal article" date="2023" name="Microbiol Resour">
        <title>Decontamination and Annotation of the Draft Genome Sequence of the Oomycete Lagenidium giganteum ARSEF 373.</title>
        <authorList>
            <person name="Morgan W.R."/>
            <person name="Tartar A."/>
        </authorList>
    </citation>
    <scope>NUCLEOTIDE SEQUENCE</scope>
    <source>
        <strain evidence="2">ARSEF 373</strain>
    </source>
</reference>
<keyword evidence="3" id="KW-1185">Reference proteome</keyword>
<sequence length="90" mass="9691">MMSNVAALSRPVEISSHKNKLWPPTNISPTVTRLRSPPDTPRSSASPTTVSEQFVRPRMCTNSSVRSAAMSCISFASECGCRSGRLNPPA</sequence>
<reference evidence="2" key="1">
    <citation type="submission" date="2022-11" db="EMBL/GenBank/DDBJ databases">
        <authorList>
            <person name="Morgan W.R."/>
            <person name="Tartar A."/>
        </authorList>
    </citation>
    <scope>NUCLEOTIDE SEQUENCE</scope>
    <source>
        <strain evidence="2">ARSEF 373</strain>
    </source>
</reference>
<feature type="compositionally biased region" description="Polar residues" evidence="1">
    <location>
        <begin position="41"/>
        <end position="51"/>
    </location>
</feature>
<dbReference type="AlphaFoldDB" id="A0AAV2YRZ8"/>
<dbReference type="EMBL" id="DAKRPA010000125">
    <property type="protein sequence ID" value="DAZ97777.1"/>
    <property type="molecule type" value="Genomic_DNA"/>
</dbReference>
<evidence type="ECO:0000256" key="1">
    <source>
        <dbReference type="SAM" id="MobiDB-lite"/>
    </source>
</evidence>
<gene>
    <name evidence="2" type="ORF">N0F65_009523</name>
</gene>
<dbReference type="Proteomes" id="UP001146120">
    <property type="component" value="Unassembled WGS sequence"/>
</dbReference>
<protein>
    <submittedName>
        <fullName evidence="2">Uncharacterized protein</fullName>
    </submittedName>
</protein>
<proteinExistence type="predicted"/>
<comment type="caution">
    <text evidence="2">The sequence shown here is derived from an EMBL/GenBank/DDBJ whole genome shotgun (WGS) entry which is preliminary data.</text>
</comment>
<organism evidence="2 3">
    <name type="scientific">Lagenidium giganteum</name>
    <dbReference type="NCBI Taxonomy" id="4803"/>
    <lineage>
        <taxon>Eukaryota</taxon>
        <taxon>Sar</taxon>
        <taxon>Stramenopiles</taxon>
        <taxon>Oomycota</taxon>
        <taxon>Peronosporomycetes</taxon>
        <taxon>Pythiales</taxon>
        <taxon>Pythiaceae</taxon>
    </lineage>
</organism>
<evidence type="ECO:0000313" key="2">
    <source>
        <dbReference type="EMBL" id="DAZ97777.1"/>
    </source>
</evidence>
<feature type="region of interest" description="Disordered" evidence="1">
    <location>
        <begin position="18"/>
        <end position="51"/>
    </location>
</feature>
<evidence type="ECO:0000313" key="3">
    <source>
        <dbReference type="Proteomes" id="UP001146120"/>
    </source>
</evidence>
<name>A0AAV2YRZ8_9STRA</name>
<accession>A0AAV2YRZ8</accession>